<accession>A0A6N2C7H6</accession>
<evidence type="ECO:0000256" key="2">
    <source>
        <dbReference type="ARBA" id="ARBA00023015"/>
    </source>
</evidence>
<keyword evidence="3" id="KW-0238">DNA-binding</keyword>
<keyword evidence="2" id="KW-0805">Transcription regulation</keyword>
<dbReference type="Gene3D" id="2.40.330.10">
    <property type="entry name" value="DNA-binding pseudobarrel domain"/>
    <property type="match status" value="1"/>
</dbReference>
<dbReference type="InterPro" id="IPR044837">
    <property type="entry name" value="REM16-like"/>
</dbReference>
<dbReference type="PANTHER" id="PTHR31391">
    <property type="entry name" value="B3 DOMAIN-CONTAINING PROTEIN OS11G0197600-RELATED"/>
    <property type="match status" value="1"/>
</dbReference>
<comment type="caution">
    <text evidence="8">The sequence shown here is derived from an EMBL/GenBank/DDBJ whole genome shotgun (WGS) entry which is preliminary data.</text>
</comment>
<dbReference type="PROSITE" id="PS50863">
    <property type="entry name" value="B3"/>
    <property type="match status" value="1"/>
</dbReference>
<dbReference type="AlphaFoldDB" id="A0A6N2C7H6"/>
<dbReference type="InterPro" id="IPR003340">
    <property type="entry name" value="B3_DNA-bd"/>
</dbReference>
<evidence type="ECO:0000259" key="7">
    <source>
        <dbReference type="PROSITE" id="PS50863"/>
    </source>
</evidence>
<dbReference type="PANTHER" id="PTHR31391:SF67">
    <property type="entry name" value="TF-B3 DOMAIN-CONTAINING PROTEIN"/>
    <property type="match status" value="1"/>
</dbReference>
<protein>
    <recommendedName>
        <fullName evidence="7">TF-B3 domain-containing protein</fullName>
    </recommendedName>
</protein>
<evidence type="ECO:0000256" key="1">
    <source>
        <dbReference type="ARBA" id="ARBA00004123"/>
    </source>
</evidence>
<feature type="domain" description="TF-B3" evidence="7">
    <location>
        <begin position="128"/>
        <end position="219"/>
    </location>
</feature>
<dbReference type="CDD" id="cd10017">
    <property type="entry name" value="B3_DNA"/>
    <property type="match status" value="1"/>
</dbReference>
<dbReference type="SMART" id="SM01019">
    <property type="entry name" value="B3"/>
    <property type="match status" value="1"/>
</dbReference>
<gene>
    <name evidence="8" type="ORF">EJD97_018120</name>
</gene>
<comment type="subcellular location">
    <subcellularLocation>
        <location evidence="1">Nucleus</location>
    </subcellularLocation>
</comment>
<name>A0A6N2C7H6_SOLCI</name>
<feature type="region of interest" description="Disordered" evidence="6">
    <location>
        <begin position="1"/>
        <end position="96"/>
    </location>
</feature>
<evidence type="ECO:0000313" key="8">
    <source>
        <dbReference type="EMBL" id="TMX03125.1"/>
    </source>
</evidence>
<dbReference type="GO" id="GO:0005634">
    <property type="term" value="C:nucleus"/>
    <property type="evidence" value="ECO:0007669"/>
    <property type="project" value="UniProtKB-SubCell"/>
</dbReference>
<keyword evidence="5" id="KW-0539">Nucleus</keyword>
<evidence type="ECO:0000256" key="5">
    <source>
        <dbReference type="ARBA" id="ARBA00023242"/>
    </source>
</evidence>
<feature type="compositionally biased region" description="Low complexity" evidence="6">
    <location>
        <begin position="29"/>
        <end position="43"/>
    </location>
</feature>
<dbReference type="Pfam" id="PF02362">
    <property type="entry name" value="B3"/>
    <property type="match status" value="1"/>
</dbReference>
<dbReference type="EMBL" id="RXGB01000489">
    <property type="protein sequence ID" value="TMX03125.1"/>
    <property type="molecule type" value="Genomic_DNA"/>
</dbReference>
<keyword evidence="4" id="KW-0804">Transcription</keyword>
<dbReference type="GO" id="GO:0003677">
    <property type="term" value="F:DNA binding"/>
    <property type="evidence" value="ECO:0007669"/>
    <property type="project" value="UniProtKB-KW"/>
</dbReference>
<feature type="compositionally biased region" description="Basic residues" evidence="6">
    <location>
        <begin position="9"/>
        <end position="20"/>
    </location>
</feature>
<dbReference type="InterPro" id="IPR015300">
    <property type="entry name" value="DNA-bd_pseudobarrel_sf"/>
</dbReference>
<proteinExistence type="predicted"/>
<evidence type="ECO:0000256" key="6">
    <source>
        <dbReference type="SAM" id="MobiDB-lite"/>
    </source>
</evidence>
<reference evidence="8" key="1">
    <citation type="submission" date="2019-05" db="EMBL/GenBank/DDBJ databases">
        <title>The de novo reference genome and transcriptome assemblies of the wild tomato species Solanum chilense.</title>
        <authorList>
            <person name="Stam R."/>
            <person name="Nosenko T."/>
            <person name="Hoerger A.C."/>
            <person name="Stephan W."/>
            <person name="Seidel M.A."/>
            <person name="Kuhn J.M.M."/>
            <person name="Haberer G."/>
            <person name="Tellier A."/>
        </authorList>
    </citation>
    <scope>NUCLEOTIDE SEQUENCE</scope>
    <source>
        <tissue evidence="8">Mature leaves</tissue>
    </source>
</reference>
<evidence type="ECO:0000256" key="3">
    <source>
        <dbReference type="ARBA" id="ARBA00023125"/>
    </source>
</evidence>
<evidence type="ECO:0000256" key="4">
    <source>
        <dbReference type="ARBA" id="ARBA00023163"/>
    </source>
</evidence>
<sequence length="362" mass="41733">MEERNFIPVKRRTKSCKKRQQQQVEPHTLKSTSHSSASTSTQTDPLSMIKTVQLDRKKMIPKKPRSVKSKAKQVKSNHPRKAESHSIKRKGSKRTRINDLYDDAEAKYSVMERAEKVLSSLPDEFPSFAKCMLPSNVAHGFWLHLPKSFCNMHLPSSDTTVILVDEWGNEYKTSYLLERNGLSAGWRGFSISHRLLKGDLLIFRLIEPCKMKVYIVRVNGQEVVDAALCLMYWETLNTSTELDLVRKDKRKRKKAKHLAEPFFVDLSKPKEHVQNDSHCTVDLNVSPSEHRSENNSEDLDSEVLQGMERSLFHYIINVFRNHYDMQESIAGSDVTNRLQSNEICCSETSFLHDNPHKSVDCR</sequence>
<dbReference type="SUPFAM" id="SSF101936">
    <property type="entry name" value="DNA-binding pseudobarrel domain"/>
    <property type="match status" value="1"/>
</dbReference>
<feature type="compositionally biased region" description="Basic residues" evidence="6">
    <location>
        <begin position="59"/>
        <end position="79"/>
    </location>
</feature>
<organism evidence="8">
    <name type="scientific">Solanum chilense</name>
    <name type="common">Tomato</name>
    <name type="synonym">Lycopersicon chilense</name>
    <dbReference type="NCBI Taxonomy" id="4083"/>
    <lineage>
        <taxon>Eukaryota</taxon>
        <taxon>Viridiplantae</taxon>
        <taxon>Streptophyta</taxon>
        <taxon>Embryophyta</taxon>
        <taxon>Tracheophyta</taxon>
        <taxon>Spermatophyta</taxon>
        <taxon>Magnoliopsida</taxon>
        <taxon>eudicotyledons</taxon>
        <taxon>Gunneridae</taxon>
        <taxon>Pentapetalae</taxon>
        <taxon>asterids</taxon>
        <taxon>lamiids</taxon>
        <taxon>Solanales</taxon>
        <taxon>Solanaceae</taxon>
        <taxon>Solanoideae</taxon>
        <taxon>Solaneae</taxon>
        <taxon>Solanum</taxon>
        <taxon>Solanum subgen. Lycopersicon</taxon>
    </lineage>
</organism>